<dbReference type="InterPro" id="IPR006299">
    <property type="entry name" value="FlgC"/>
</dbReference>
<protein>
    <recommendedName>
        <fullName evidence="3 6">Flagellar basal-body rod protein FlgC</fullName>
    </recommendedName>
</protein>
<dbReference type="InterPro" id="IPR010930">
    <property type="entry name" value="Flg_bb/hook_C_dom"/>
</dbReference>
<reference evidence="8 9" key="1">
    <citation type="submission" date="2023-02" db="EMBL/GenBank/DDBJ databases">
        <title>Genome Sequence of L. cardiaca H63T.</title>
        <authorList>
            <person name="Lopez A.E."/>
            <person name="Cianciotto N.P."/>
        </authorList>
    </citation>
    <scope>NUCLEOTIDE SEQUENCE [LARGE SCALE GENOMIC DNA]</scope>
    <source>
        <strain evidence="8 9">H63</strain>
    </source>
</reference>
<keyword evidence="8" id="KW-0282">Flagellum</keyword>
<dbReference type="NCBIfam" id="TIGR01395">
    <property type="entry name" value="FlgC"/>
    <property type="match status" value="1"/>
</dbReference>
<comment type="subunit">
    <text evidence="5 6">The basal body constitutes a major portion of the flagellar organelle and consists of four rings (L,P,S, and M) mounted on a central rod. The rod consists of about 26 subunits of FlgG in the distal portion, and FlgB, FlgC and FlgF are thought to build up the proximal portion of the rod with about 6 subunits each.</text>
</comment>
<accession>A0ABY8AUZ1</accession>
<comment type="subcellular location">
    <subcellularLocation>
        <location evidence="1 6">Bacterial flagellum basal body</location>
    </subcellularLocation>
</comment>
<dbReference type="InterPro" id="IPR019776">
    <property type="entry name" value="Flagellar_basal_body_rod_CS"/>
</dbReference>
<proteinExistence type="inferred from homology"/>
<comment type="similarity">
    <text evidence="2">Belongs to the flagella basal body rod proteins family.</text>
</comment>
<dbReference type="PANTHER" id="PTHR30435">
    <property type="entry name" value="FLAGELLAR PROTEIN"/>
    <property type="match status" value="1"/>
</dbReference>
<evidence type="ECO:0000256" key="2">
    <source>
        <dbReference type="ARBA" id="ARBA00009677"/>
    </source>
</evidence>
<evidence type="ECO:0000256" key="5">
    <source>
        <dbReference type="ARBA" id="ARBA00025933"/>
    </source>
</evidence>
<evidence type="ECO:0000256" key="4">
    <source>
        <dbReference type="ARBA" id="ARBA00023143"/>
    </source>
</evidence>
<organism evidence="8 9">
    <name type="scientific">Legionella cardiaca</name>
    <dbReference type="NCBI Taxonomy" id="1071983"/>
    <lineage>
        <taxon>Bacteria</taxon>
        <taxon>Pseudomonadati</taxon>
        <taxon>Pseudomonadota</taxon>
        <taxon>Gammaproteobacteria</taxon>
        <taxon>Legionellales</taxon>
        <taxon>Legionellaceae</taxon>
        <taxon>Legionella</taxon>
    </lineage>
</organism>
<evidence type="ECO:0000313" key="8">
    <source>
        <dbReference type="EMBL" id="WED43976.1"/>
    </source>
</evidence>
<keyword evidence="8" id="KW-0969">Cilium</keyword>
<evidence type="ECO:0000256" key="6">
    <source>
        <dbReference type="RuleBase" id="RU362062"/>
    </source>
</evidence>
<evidence type="ECO:0000259" key="7">
    <source>
        <dbReference type="Pfam" id="PF06429"/>
    </source>
</evidence>
<dbReference type="Pfam" id="PF06429">
    <property type="entry name" value="Flg_bbr_C"/>
    <property type="match status" value="1"/>
</dbReference>
<keyword evidence="4 6" id="KW-0975">Bacterial flagellum</keyword>
<keyword evidence="8" id="KW-0966">Cell projection</keyword>
<dbReference type="RefSeq" id="WP_275089791.1">
    <property type="nucleotide sequence ID" value="NZ_CP119078.1"/>
</dbReference>
<evidence type="ECO:0000256" key="1">
    <source>
        <dbReference type="ARBA" id="ARBA00004117"/>
    </source>
</evidence>
<dbReference type="EMBL" id="CP119078">
    <property type="protein sequence ID" value="WED43976.1"/>
    <property type="molecule type" value="Genomic_DNA"/>
</dbReference>
<dbReference type="PROSITE" id="PS00588">
    <property type="entry name" value="FLAGELLA_BB_ROD"/>
    <property type="match status" value="1"/>
</dbReference>
<keyword evidence="9" id="KW-1185">Reference proteome</keyword>
<dbReference type="Proteomes" id="UP001222087">
    <property type="component" value="Chromosome"/>
</dbReference>
<evidence type="ECO:0000313" key="9">
    <source>
        <dbReference type="Proteomes" id="UP001222087"/>
    </source>
</evidence>
<evidence type="ECO:0000256" key="3">
    <source>
        <dbReference type="ARBA" id="ARBA00017941"/>
    </source>
</evidence>
<feature type="domain" description="Flagellar basal-body/hook protein C-terminal" evidence="7">
    <location>
        <begin position="96"/>
        <end position="140"/>
    </location>
</feature>
<name>A0ABY8AUZ1_9GAMM</name>
<dbReference type="PANTHER" id="PTHR30435:SF2">
    <property type="entry name" value="FLAGELLAR BASAL-BODY ROD PROTEIN FLGC"/>
    <property type="match status" value="1"/>
</dbReference>
<sequence length="142" mass="15562">MMSSLNNVFDIAGSALVAETARLTTSTSNMSNANVVTSNPDDTYKAQYPVFRTVQDEAQAWMDNQVKAGVEVSDIYESEAEALKQYDPNNPLADADGFVYAPNINYVAEIANIISASKAYQMNLEVINTSKQLIQRTLQLGQ</sequence>
<gene>
    <name evidence="8" type="primary">flgC</name>
    <name evidence="8" type="ORF">PXX05_04105</name>
</gene>